<dbReference type="Gene3D" id="3.30.300.320">
    <property type="match status" value="3"/>
</dbReference>
<evidence type="ECO:0000313" key="14">
    <source>
        <dbReference type="Proteomes" id="UP001162131"/>
    </source>
</evidence>
<keyword evidence="8" id="KW-1015">Disulfide bond</keyword>
<comment type="caution">
    <text evidence="13">The sequence shown here is derived from an EMBL/GenBank/DDBJ whole genome shotgun (WGS) entry which is preliminary data.</text>
</comment>
<keyword evidence="7 11" id="KW-0472">Membrane</keyword>
<dbReference type="NCBIfam" id="TIGR01376">
    <property type="entry name" value="POMP_repeat"/>
    <property type="match status" value="1"/>
</dbReference>
<gene>
    <name evidence="13" type="ORF">BSTOLATCC_MIC37827</name>
</gene>
<keyword evidence="5" id="KW-0732">Signal</keyword>
<feature type="transmembrane region" description="Helical" evidence="11">
    <location>
        <begin position="2245"/>
        <end position="2263"/>
    </location>
</feature>
<dbReference type="SMART" id="SM00004">
    <property type="entry name" value="NL"/>
    <property type="match status" value="3"/>
</dbReference>
<feature type="transmembrane region" description="Helical" evidence="11">
    <location>
        <begin position="1920"/>
        <end position="1942"/>
    </location>
</feature>
<evidence type="ECO:0000256" key="11">
    <source>
        <dbReference type="SAM" id="Phobius"/>
    </source>
</evidence>
<evidence type="ECO:0000256" key="6">
    <source>
        <dbReference type="ARBA" id="ARBA00022737"/>
    </source>
</evidence>
<dbReference type="EMBL" id="CAJZBQ010000037">
    <property type="protein sequence ID" value="CAG9325081.1"/>
    <property type="molecule type" value="Genomic_DNA"/>
</dbReference>
<evidence type="ECO:0000256" key="8">
    <source>
        <dbReference type="ARBA" id="ARBA00023157"/>
    </source>
</evidence>
<dbReference type="GO" id="GO:0000166">
    <property type="term" value="F:nucleotide binding"/>
    <property type="evidence" value="ECO:0007669"/>
    <property type="project" value="InterPro"/>
</dbReference>
<feature type="transmembrane region" description="Helical" evidence="11">
    <location>
        <begin position="2158"/>
        <end position="2178"/>
    </location>
</feature>
<dbReference type="SMART" id="SM00710">
    <property type="entry name" value="PbH1"/>
    <property type="match status" value="14"/>
</dbReference>
<evidence type="ECO:0000256" key="1">
    <source>
        <dbReference type="ARBA" id="ARBA00004196"/>
    </source>
</evidence>
<keyword evidence="9" id="KW-0325">Glycoprotein</keyword>
<keyword evidence="11" id="KW-0812">Transmembrane</keyword>
<feature type="transmembrane region" description="Helical" evidence="11">
    <location>
        <begin position="2020"/>
        <end position="2043"/>
    </location>
</feature>
<dbReference type="InterPro" id="IPR003368">
    <property type="entry name" value="POMP_repeat"/>
</dbReference>
<evidence type="ECO:0000259" key="12">
    <source>
        <dbReference type="SMART" id="SM00004"/>
    </source>
</evidence>
<evidence type="ECO:0000256" key="9">
    <source>
        <dbReference type="ARBA" id="ARBA00023180"/>
    </source>
</evidence>
<feature type="transmembrane region" description="Helical" evidence="11">
    <location>
        <begin position="2184"/>
        <end position="2201"/>
    </location>
</feature>
<feature type="transmembrane region" description="Helical" evidence="11">
    <location>
        <begin position="2105"/>
        <end position="2128"/>
    </location>
</feature>
<evidence type="ECO:0000256" key="2">
    <source>
        <dbReference type="ARBA" id="ARBA00004442"/>
    </source>
</evidence>
<comment type="subcellular location">
    <subcellularLocation>
        <location evidence="1">Cell envelope</location>
    </subcellularLocation>
    <subcellularLocation>
        <location evidence="2">Cell outer membrane</location>
    </subcellularLocation>
    <subcellularLocation>
        <location evidence="3">Secreted</location>
    </subcellularLocation>
</comment>
<keyword evidence="6" id="KW-0677">Repeat</keyword>
<feature type="domain" description="LNR" evidence="12">
    <location>
        <begin position="194"/>
        <end position="226"/>
    </location>
</feature>
<dbReference type="GO" id="GO:0003676">
    <property type="term" value="F:nucleic acid binding"/>
    <property type="evidence" value="ECO:0007669"/>
    <property type="project" value="InterPro"/>
</dbReference>
<dbReference type="InterPro" id="IPR000800">
    <property type="entry name" value="Notch_dom"/>
</dbReference>
<keyword evidence="14" id="KW-1185">Reference proteome</keyword>
<dbReference type="InterPro" id="IPR011050">
    <property type="entry name" value="Pectin_lyase_fold/virulence"/>
</dbReference>
<name>A0AAU9JTQ2_9CILI</name>
<protein>
    <recommendedName>
        <fullName evidence="12">LNR domain-containing protein</fullName>
    </recommendedName>
</protein>
<dbReference type="Proteomes" id="UP001162131">
    <property type="component" value="Unassembled WGS sequence"/>
</dbReference>
<feature type="domain" description="LNR" evidence="12">
    <location>
        <begin position="85"/>
        <end position="126"/>
    </location>
</feature>
<dbReference type="Pfam" id="PF00066">
    <property type="entry name" value="Notch"/>
    <property type="match status" value="3"/>
</dbReference>
<keyword evidence="11" id="KW-1133">Transmembrane helix</keyword>
<keyword evidence="4" id="KW-0964">Secreted</keyword>
<feature type="transmembrane region" description="Helical" evidence="11">
    <location>
        <begin position="2222"/>
        <end position="2239"/>
    </location>
</feature>
<dbReference type="PANTHER" id="PTHR11319:SF35">
    <property type="entry name" value="OUTER MEMBRANE PROTEIN PMPC-RELATED"/>
    <property type="match status" value="1"/>
</dbReference>
<dbReference type="PROSITE" id="PS00116">
    <property type="entry name" value="DNA_POLYMERASE_B"/>
    <property type="match status" value="1"/>
</dbReference>
<sequence length="2353" mass="263698">MTPYCNFDTNILINGTKDHESSDCINYCTMIDHCSPQLLGNGICDPSCNTKNCGYDWGDCGVCSSFCSEKDLMGNCNLNCNVPGCYYGLSQCEECSPGCSPDLLGNGYCDEACATSNCNFDLGDCINRTCAPNCYIWMVGNSICEEACYVADCDYDKFDCDCAPGCYDYMLNNGICDEACNNWNCVLDNHDCGACASGCYPSMVGNGVCDPECNNYDCYYDYTDCQCADNCLLEDYGKCKPDCLVASCNYDQLPQYPNLWCQNNALRIFVSYQHIIRNDTTYIVYLEDCYQSSNYACTPEKAFDFENCNQECNIRQCNYAFGNCNYYWGGNYCNRYYRTDENLIQCLSCNNLAVTNRGCSIGERNFWTTFPDGSKFILYDYKDRSTKNNPYIYFATSKVNEELNYGDGTLISPYNSIIKALDYTMHAYSIIYLLEDGDYPIYQNDRDLNSEDPEWAKRYYKKKLVKIEPINGNKVKFIKLIDQHTWKNKTFVVIDYSLQISNVIFDGKTYPSTCSNISSEYCEYCPYVIRDSQSSTGFYNDRLEEISIFLPSSWCARSKEFNLFFSTGHDLTLINSDIINFRSGFLSLIYQSNGNLYMNNVAFDNIKLTESEVSAVISLGLNSYDLYCLKRFYYENGKVSRLNNGYEFGDSVNFRGFLYASNMTKILIRNVIFEYNLVYMNQFNLLDTASLLTLGYFQTLEIDSCIFSYNYCELGIINVLQATKNLNMTIDSKGVLADSKLSHIHIRNTSFLGNYGKTSGILYAQFNIEPQNILIESCNFTSNGVERGSLLYFGSNGNISDYAETKYVTVTMLNGLNSTAKYLARWVKLANINFLNNYSGTTDLVDIRKMVNIEITNIEMKLNGGKPNESNSINSILLNSFISNPDIYLKLSVPNPQVLSCTSLFSVSNSLNFIMKFVNATENYCKNSSPSFIINSTENSVGDYLYFNRNIGEGAKGVCISVSYTASLLINNSMFISSQNTVKGNSGAVAFSDSSNNLTLANCSFIGNSADLGGAVYFSGQTLSMNDCVYESNQSPGLSGGAIYYYLPPTLLSLDSFIYISDTIFRNNYGSFNGGSLYLQKSYFSNSTTHLIISNSDFYSNRASSGAAVFIDSFIRLSKDSLIESCLFEENIALLSGIFSIYFNSGILYFDRSSFIGNSGVGSSALLISIDSESNSKIALNNCTFQYNSGETTVLLEDSNKNSTLETYNCMFTENIGSAFSLNNGILIENNSTIQNGHSLRSGGSITMKNSALANCTNTTFLNNTSDENGGAISMNLNSQFLCMHCKILKNKAGESGGAIYVDTDSFFLIEDSKFTENYCKHKGSVLNMISSSVDSKLMNCEITKNNAQNGGIISLIWSLITIDSLIIHSNTANQDNPGILLTNSNITIVNTSFSDQIGDQGCFIQIKSESVTTIKNSSFINGLSNSSGTALFSLSSMAIIIDSYFSNLVSKAGGSLFIYKDGSLNIYNSTMKNIIGSSIDAYHSFVQIEKAIFQNLSDSTIVGNEIASLEIMNSEFYDGSGSNGGAVYCSKCMKISIESCLFYNNSASSGGAIYLMTDIDTPISNQYVISSSVFVSNFAFNGGAILASNINLHVLFSEFIDNLAGSSDTENREAGIYDGIGGGIKINCDKFDSCSFNISSNHFTRNKAINNGGAISWDSSNPVIIDNFFVNNSARYGPDIASYPFKLIYINTKRENQYLNSPSSSMPTISGIAPGQKSEQPITCAIVDHYDQIIYTDNLSQVQLLANDPNTILFGTTTVTAFSGIFNFTDYVVIAPPGSSTKIKVYAPTIEDSNNFLINVFLRLCKIGEATASNQCVICEKPYYSLELNNTECITCPEHAVCYGNSSIVPKEGYWRESNDTEVFWRCPNPSACLGSPDPKNLSYTGVCKKGYEGKLCQACQYGYGRLYENYCKICPERWINFMNFFGFIGVLTVITLLIWITVKKSILGTQTYTPVYIKIFWNYLHILTIITTFNLNWPKEIMKLFHIESSMNFIMEQIFSIDCFLQLDSQKSVFYTNFFIISSAPFLLGNICLILLSLYFLYKKKSFSEFSHYFISIWIVLLFLIHPHLMQPFFKIFSCKEISQGEFWLNENLEIQCWTSEHLFYAFSIGLPSILLWGILGPAYLFTKVLRLRRVQGGGSDKLKYEFICHGYTTEYFYWEFFIFYSKIILICFSVYLSNITLPLQALTAIVILILFFHFQNRNKPFTDTYLNNAELLAKLILLITIFTGLFFATGKLDYSSEVFIFIITIFANLLFILYILPKIFSSFLKDAKDTTLILLSRLFKRKKYKIGYETNTQVINNSKYLYITGSRIINSTQDIELENFSSILADDRNKSIEIDPCPSENRSINE</sequence>
<feature type="domain" description="LNR" evidence="12">
    <location>
        <begin position="21"/>
        <end position="61"/>
    </location>
</feature>
<evidence type="ECO:0000256" key="5">
    <source>
        <dbReference type="ARBA" id="ARBA00022729"/>
    </source>
</evidence>
<evidence type="ECO:0000256" key="10">
    <source>
        <dbReference type="ARBA" id="ARBA00023237"/>
    </source>
</evidence>
<feature type="transmembrane region" description="Helical" evidence="11">
    <location>
        <begin position="2055"/>
        <end position="2072"/>
    </location>
</feature>
<dbReference type="GO" id="GO:0005576">
    <property type="term" value="C:extracellular region"/>
    <property type="evidence" value="ECO:0007669"/>
    <property type="project" value="UniProtKB-SubCell"/>
</dbReference>
<reference evidence="13" key="1">
    <citation type="submission" date="2021-09" db="EMBL/GenBank/DDBJ databases">
        <authorList>
            <consortium name="AG Swart"/>
            <person name="Singh M."/>
            <person name="Singh A."/>
            <person name="Seah K."/>
            <person name="Emmerich C."/>
        </authorList>
    </citation>
    <scope>NUCLEOTIDE SEQUENCE</scope>
    <source>
        <strain evidence="13">ATCC30299</strain>
    </source>
</reference>
<feature type="transmembrane region" description="Helical" evidence="11">
    <location>
        <begin position="1962"/>
        <end position="1979"/>
    </location>
</feature>
<evidence type="ECO:0000256" key="4">
    <source>
        <dbReference type="ARBA" id="ARBA00022525"/>
    </source>
</evidence>
<dbReference type="PANTHER" id="PTHR11319">
    <property type="entry name" value="G PROTEIN-COUPLED RECEPTOR-RELATED"/>
    <property type="match status" value="1"/>
</dbReference>
<dbReference type="SUPFAM" id="SSF51126">
    <property type="entry name" value="Pectin lyase-like"/>
    <property type="match status" value="4"/>
</dbReference>
<evidence type="ECO:0000256" key="7">
    <source>
        <dbReference type="ARBA" id="ARBA00023136"/>
    </source>
</evidence>
<keyword evidence="10" id="KW-0998">Cell outer membrane</keyword>
<dbReference type="InterPro" id="IPR017964">
    <property type="entry name" value="DNA-dir_DNA_pol_B_CS"/>
</dbReference>
<dbReference type="InterPro" id="IPR006626">
    <property type="entry name" value="PbH1"/>
</dbReference>
<evidence type="ECO:0000313" key="13">
    <source>
        <dbReference type="EMBL" id="CAG9325081.1"/>
    </source>
</evidence>
<accession>A0AAU9JTQ2</accession>
<evidence type="ECO:0000256" key="3">
    <source>
        <dbReference type="ARBA" id="ARBA00004613"/>
    </source>
</evidence>
<proteinExistence type="predicted"/>
<organism evidence="13 14">
    <name type="scientific">Blepharisma stoltei</name>
    <dbReference type="NCBI Taxonomy" id="1481888"/>
    <lineage>
        <taxon>Eukaryota</taxon>
        <taxon>Sar</taxon>
        <taxon>Alveolata</taxon>
        <taxon>Ciliophora</taxon>
        <taxon>Postciliodesmatophora</taxon>
        <taxon>Heterotrichea</taxon>
        <taxon>Heterotrichida</taxon>
        <taxon>Blepharismidae</taxon>
        <taxon>Blepharisma</taxon>
    </lineage>
</organism>